<evidence type="ECO:0000313" key="2">
    <source>
        <dbReference type="Proteomes" id="UP000509782"/>
    </source>
</evidence>
<dbReference type="AlphaFoldDB" id="A0A6N0JWV2"/>
<proteinExistence type="predicted"/>
<gene>
    <name evidence="1" type="ORF">FOC81_31790</name>
</gene>
<organism evidence="1 2">
    <name type="scientific">Achromobacter denitrificans</name>
    <name type="common">Alcaligenes denitrificans</name>
    <dbReference type="NCBI Taxonomy" id="32002"/>
    <lineage>
        <taxon>Bacteria</taxon>
        <taxon>Pseudomonadati</taxon>
        <taxon>Pseudomonadota</taxon>
        <taxon>Betaproteobacteria</taxon>
        <taxon>Burkholderiales</taxon>
        <taxon>Alcaligenaceae</taxon>
        <taxon>Achromobacter</taxon>
    </lineage>
</organism>
<sequence length="104" mass="11261">MAGTPPSTPPAPPPRKEIDRSINIRHNGSYAQVEVGGVPLRGITDIGLSFLPGALPEMRVSLAPLSCEIHMDDARLRVEDVALPEAVARAVYEHLRNRFGPGDR</sequence>
<dbReference type="EMBL" id="CP054569">
    <property type="protein sequence ID" value="QKQ51058.1"/>
    <property type="molecule type" value="Genomic_DNA"/>
</dbReference>
<dbReference type="RefSeq" id="WP_174717439.1">
    <property type="nucleotide sequence ID" value="NZ_CP054569.1"/>
</dbReference>
<evidence type="ECO:0000313" key="1">
    <source>
        <dbReference type="EMBL" id="QKQ51058.1"/>
    </source>
</evidence>
<dbReference type="Proteomes" id="UP000509782">
    <property type="component" value="Chromosome"/>
</dbReference>
<protein>
    <submittedName>
        <fullName evidence="1">Uncharacterized protein</fullName>
    </submittedName>
</protein>
<accession>A0A6N0JWV2</accession>
<reference evidence="1 2" key="1">
    <citation type="submission" date="2020-05" db="EMBL/GenBank/DDBJ databases">
        <title>FDA dAtabase for Regulatory Grade micrObial Sequences (FDA-ARGOS): Supporting development and validation of Infectious Disease Dx tests.</title>
        <authorList>
            <person name="Sproer C."/>
            <person name="Gronow S."/>
            <person name="Severitt S."/>
            <person name="Schroder I."/>
            <person name="Tallon L."/>
            <person name="Sadzewicz L."/>
            <person name="Zhao X."/>
            <person name="Vavikolanu K."/>
            <person name="Mehta A."/>
            <person name="Aluvathingal J."/>
            <person name="Nadendla S."/>
            <person name="Myers T."/>
            <person name="Yan Y."/>
            <person name="Sichtig H."/>
        </authorList>
    </citation>
    <scope>NUCLEOTIDE SEQUENCE [LARGE SCALE GENOMIC DNA]</scope>
    <source>
        <strain evidence="1 2">FDAARGOS_787</strain>
    </source>
</reference>
<name>A0A6N0JWV2_ACHDE</name>